<dbReference type="AlphaFoldDB" id="A0A2N0CZA4"/>
<feature type="transmembrane region" description="Helical" evidence="1">
    <location>
        <begin position="6"/>
        <end position="27"/>
    </location>
</feature>
<sequence length="150" mass="15704">MDIKNLAASLVLLATGLSFGLTSFFWMDVGSALRMGPGYFPLVLSILITGIGLAVGLRALTVSHPFHPQHAPVRSIVAIIAAPILFGLTIRGLGFIPAVLLTAVSAAMAAKGQRPYIAAVIALVITAFCLAVFYYGLGLPVRLFGPWIGV</sequence>
<evidence type="ECO:0000313" key="4">
    <source>
        <dbReference type="Proteomes" id="UP000232164"/>
    </source>
</evidence>
<keyword evidence="1" id="KW-0812">Transmembrane</keyword>
<dbReference type="EMBL" id="PIQN01000032">
    <property type="protein sequence ID" value="PKA39180.1"/>
    <property type="molecule type" value="Genomic_DNA"/>
</dbReference>
<feature type="transmembrane region" description="Helical" evidence="1">
    <location>
        <begin position="116"/>
        <end position="137"/>
    </location>
</feature>
<proteinExistence type="predicted"/>
<feature type="transmembrane region" description="Helical" evidence="1">
    <location>
        <begin position="77"/>
        <end position="104"/>
    </location>
</feature>
<gene>
    <name evidence="3" type="ORF">CWR43_33995</name>
</gene>
<dbReference type="InterPro" id="IPR009936">
    <property type="entry name" value="DUF1468"/>
</dbReference>
<evidence type="ECO:0000256" key="1">
    <source>
        <dbReference type="SAM" id="Phobius"/>
    </source>
</evidence>
<keyword evidence="1" id="KW-0472">Membrane</keyword>
<reference evidence="3 4" key="1">
    <citation type="submission" date="2017-11" db="EMBL/GenBank/DDBJ databases">
        <authorList>
            <person name="Han C.G."/>
        </authorList>
    </citation>
    <scope>NUCLEOTIDE SEQUENCE [LARGE SCALE GENOMIC DNA]</scope>
    <source>
        <strain evidence="3 4">HCNT1</strain>
    </source>
</reference>
<feature type="transmembrane region" description="Helical" evidence="1">
    <location>
        <begin position="39"/>
        <end position="57"/>
    </location>
</feature>
<organism evidence="3 4">
    <name type="scientific">Rhizobium sullae</name>
    <name type="common">Rhizobium hedysari</name>
    <dbReference type="NCBI Taxonomy" id="50338"/>
    <lineage>
        <taxon>Bacteria</taxon>
        <taxon>Pseudomonadati</taxon>
        <taxon>Pseudomonadota</taxon>
        <taxon>Alphaproteobacteria</taxon>
        <taxon>Hyphomicrobiales</taxon>
        <taxon>Rhizobiaceae</taxon>
        <taxon>Rhizobium/Agrobacterium group</taxon>
        <taxon>Rhizobium</taxon>
    </lineage>
</organism>
<keyword evidence="1" id="KW-1133">Transmembrane helix</keyword>
<name>A0A2N0CZA4_RHISU</name>
<dbReference type="Proteomes" id="UP000232164">
    <property type="component" value="Unassembled WGS sequence"/>
</dbReference>
<feature type="domain" description="DUF1468" evidence="2">
    <location>
        <begin position="7"/>
        <end position="140"/>
    </location>
</feature>
<reference evidence="3 4" key="2">
    <citation type="submission" date="2017-12" db="EMBL/GenBank/DDBJ databases">
        <title>Genome sequence of Rhizobium sullae HCNT1 isolated from Sulla coronaria nodules and featuring peculiar denitrification phenotypes.</title>
        <authorList>
            <person name="De Diego-Diaz B."/>
            <person name="Treu L."/>
            <person name="Campanaro S."/>
            <person name="Da Silva Duarte V."/>
            <person name="Basaglia M."/>
            <person name="Favaro L."/>
            <person name="Casella S."/>
            <person name="Squartini A."/>
        </authorList>
    </citation>
    <scope>NUCLEOTIDE SEQUENCE [LARGE SCALE GENOMIC DNA]</scope>
    <source>
        <strain evidence="3 4">HCNT1</strain>
    </source>
</reference>
<dbReference type="Pfam" id="PF07331">
    <property type="entry name" value="TctB"/>
    <property type="match status" value="1"/>
</dbReference>
<comment type="caution">
    <text evidence="3">The sequence shown here is derived from an EMBL/GenBank/DDBJ whole genome shotgun (WGS) entry which is preliminary data.</text>
</comment>
<accession>A0A2N0CZA4</accession>
<evidence type="ECO:0000313" key="3">
    <source>
        <dbReference type="EMBL" id="PKA39180.1"/>
    </source>
</evidence>
<protein>
    <submittedName>
        <fullName evidence="3">Tripartite tricarboxylate transporter TctB family protein</fullName>
    </submittedName>
</protein>
<evidence type="ECO:0000259" key="2">
    <source>
        <dbReference type="Pfam" id="PF07331"/>
    </source>
</evidence>
<dbReference type="RefSeq" id="WP_100773163.1">
    <property type="nucleotide sequence ID" value="NZ_PIQN01000032.1"/>
</dbReference>